<dbReference type="GO" id="GO:0005737">
    <property type="term" value="C:cytoplasm"/>
    <property type="evidence" value="ECO:0007669"/>
    <property type="project" value="TreeGrafter"/>
</dbReference>
<dbReference type="PANTHER" id="PTHR10099">
    <property type="entry name" value="PHOSPHORIBOSYLFORMYLGLYCINAMIDINE SYNTHASE"/>
    <property type="match status" value="1"/>
</dbReference>
<dbReference type="PANTHER" id="PTHR10099:SF1">
    <property type="entry name" value="PHOSPHORIBOSYLFORMYLGLYCINAMIDINE SYNTHASE"/>
    <property type="match status" value="1"/>
</dbReference>
<dbReference type="AlphaFoldDB" id="A0A9D9EG43"/>
<dbReference type="InterPro" id="IPR036676">
    <property type="entry name" value="PurM-like_C_sf"/>
</dbReference>
<accession>A0A9D9EG43</accession>
<dbReference type="GO" id="GO:0004642">
    <property type="term" value="F:phosphoribosylformylglycinamidine synthase activity"/>
    <property type="evidence" value="ECO:0007669"/>
    <property type="project" value="TreeGrafter"/>
</dbReference>
<dbReference type="SUPFAM" id="SSF56042">
    <property type="entry name" value="PurM C-terminal domain-like"/>
    <property type="match status" value="1"/>
</dbReference>
<dbReference type="Proteomes" id="UP000823619">
    <property type="component" value="Unassembled WGS sequence"/>
</dbReference>
<reference evidence="2" key="2">
    <citation type="journal article" date="2021" name="PeerJ">
        <title>Extensive microbial diversity within the chicken gut microbiome revealed by metagenomics and culture.</title>
        <authorList>
            <person name="Gilroy R."/>
            <person name="Ravi A."/>
            <person name="Getino M."/>
            <person name="Pursley I."/>
            <person name="Horton D.L."/>
            <person name="Alikhan N.F."/>
            <person name="Baker D."/>
            <person name="Gharbi K."/>
            <person name="Hall N."/>
            <person name="Watson M."/>
            <person name="Adriaenssens E.M."/>
            <person name="Foster-Nyarko E."/>
            <person name="Jarju S."/>
            <person name="Secka A."/>
            <person name="Antonio M."/>
            <person name="Oren A."/>
            <person name="Chaudhuri R.R."/>
            <person name="La Ragione R."/>
            <person name="Hildebrand F."/>
            <person name="Pallen M.J."/>
        </authorList>
    </citation>
    <scope>NUCLEOTIDE SEQUENCE</scope>
    <source>
        <strain evidence="2">D5-748</strain>
    </source>
</reference>
<dbReference type="Gene3D" id="3.90.650.10">
    <property type="entry name" value="PurM-like C-terminal domain"/>
    <property type="match status" value="1"/>
</dbReference>
<dbReference type="GO" id="GO:0006164">
    <property type="term" value="P:purine nucleotide biosynthetic process"/>
    <property type="evidence" value="ECO:0007669"/>
    <property type="project" value="TreeGrafter"/>
</dbReference>
<proteinExistence type="predicted"/>
<evidence type="ECO:0000313" key="2">
    <source>
        <dbReference type="EMBL" id="MBO8444384.1"/>
    </source>
</evidence>
<evidence type="ECO:0000313" key="3">
    <source>
        <dbReference type="Proteomes" id="UP000823619"/>
    </source>
</evidence>
<evidence type="ECO:0000259" key="1">
    <source>
        <dbReference type="Pfam" id="PF02769"/>
    </source>
</evidence>
<sequence>MKENSSALYSEYIIDGVRMDETPAQMLRECMPPDIARTSGISKGEFTPVIDESRDPSPGICRYNRPDVPDYMCKSLEYLENPRPFELSFPAFFTRMKIAAAIIDALWKEGHFRLEDIRLNAGWDWNSLPIGNMAAFYASAEAAGQYIYDLGTSLEHFSFRENENSCRADFNVSGTSKPHTEPVHEEDAVIEQDKEETWITDRRKCPDIASDDPKSWLIYIPFDTCAHRLGGSVLERIAGCSGDTAPEIRDPDYFMDCYEVVRELVEDGIVMAAVTVSDGGLMAAAGRLCAGTGADIDVSGIASSYMENDMVKILFAEIPGVLMQISDNDYDYTDSQLILQDIAYYPVGHPGRNGGKVTAGNGIRSDVAGILASLIYGQDSSEGED</sequence>
<name>A0A9D9EG43_9BACT</name>
<dbReference type="InterPro" id="IPR010918">
    <property type="entry name" value="PurM-like_C_dom"/>
</dbReference>
<feature type="domain" description="PurM-like C-terminal" evidence="1">
    <location>
        <begin position="229"/>
        <end position="327"/>
    </location>
</feature>
<reference evidence="2" key="1">
    <citation type="submission" date="2020-10" db="EMBL/GenBank/DDBJ databases">
        <authorList>
            <person name="Gilroy R."/>
        </authorList>
    </citation>
    <scope>NUCLEOTIDE SEQUENCE</scope>
    <source>
        <strain evidence="2">D5-748</strain>
    </source>
</reference>
<dbReference type="EMBL" id="JADIMO010000019">
    <property type="protein sequence ID" value="MBO8444384.1"/>
    <property type="molecule type" value="Genomic_DNA"/>
</dbReference>
<protein>
    <recommendedName>
        <fullName evidence="1">PurM-like C-terminal domain-containing protein</fullName>
    </recommendedName>
</protein>
<dbReference type="Pfam" id="PF02769">
    <property type="entry name" value="AIRS_C"/>
    <property type="match status" value="1"/>
</dbReference>
<gene>
    <name evidence="2" type="ORF">IAC23_01630</name>
</gene>
<organism evidence="2 3">
    <name type="scientific">Candidatus Cryptobacteroides merdavium</name>
    <dbReference type="NCBI Taxonomy" id="2840769"/>
    <lineage>
        <taxon>Bacteria</taxon>
        <taxon>Pseudomonadati</taxon>
        <taxon>Bacteroidota</taxon>
        <taxon>Bacteroidia</taxon>
        <taxon>Bacteroidales</taxon>
        <taxon>Candidatus Cryptobacteroides</taxon>
    </lineage>
</organism>
<comment type="caution">
    <text evidence="2">The sequence shown here is derived from an EMBL/GenBank/DDBJ whole genome shotgun (WGS) entry which is preliminary data.</text>
</comment>